<keyword evidence="3" id="KW-1185">Reference proteome</keyword>
<proteinExistence type="predicted"/>
<organism evidence="2 3">
    <name type="scientific">Acidaminobacter hydrogenoformans DSM 2784</name>
    <dbReference type="NCBI Taxonomy" id="1120920"/>
    <lineage>
        <taxon>Bacteria</taxon>
        <taxon>Bacillati</taxon>
        <taxon>Bacillota</taxon>
        <taxon>Clostridia</taxon>
        <taxon>Peptostreptococcales</taxon>
        <taxon>Acidaminobacteraceae</taxon>
        <taxon>Acidaminobacter</taxon>
    </lineage>
</organism>
<dbReference type="STRING" id="1120920.SAMN03080599_02368"/>
<dbReference type="Pfam" id="PF01863">
    <property type="entry name" value="YgjP-like"/>
    <property type="match status" value="1"/>
</dbReference>
<feature type="domain" description="YgjP-like metallopeptidase" evidence="1">
    <location>
        <begin position="24"/>
        <end position="242"/>
    </location>
</feature>
<dbReference type="InterPro" id="IPR053136">
    <property type="entry name" value="UTP_pyrophosphatase-like"/>
</dbReference>
<accession>A0A1G5S4G8</accession>
<dbReference type="PANTHER" id="PTHR30399">
    <property type="entry name" value="UNCHARACTERIZED PROTEIN YGJP"/>
    <property type="match status" value="1"/>
</dbReference>
<dbReference type="RefSeq" id="WP_170829429.1">
    <property type="nucleotide sequence ID" value="NZ_FMWL01000013.1"/>
</dbReference>
<dbReference type="EMBL" id="FMWL01000013">
    <property type="protein sequence ID" value="SCZ80631.1"/>
    <property type="molecule type" value="Genomic_DNA"/>
</dbReference>
<name>A0A1G5S4G8_9FIRM</name>
<reference evidence="2 3" key="1">
    <citation type="submission" date="2016-10" db="EMBL/GenBank/DDBJ databases">
        <authorList>
            <person name="de Groot N.N."/>
        </authorList>
    </citation>
    <scope>NUCLEOTIDE SEQUENCE [LARGE SCALE GENOMIC DNA]</scope>
    <source>
        <strain evidence="2 3">DSM 2784</strain>
    </source>
</reference>
<evidence type="ECO:0000313" key="2">
    <source>
        <dbReference type="EMBL" id="SCZ80631.1"/>
    </source>
</evidence>
<sequence length="251" mass="28580">MATPIHFIHGGHPYEVAVRRERRKDLRLKVRPPGVIVAVLPQKADIRLLENFLERRRAEIGHYLDRLAAYEAQVRRYCFKEGEIITIAEKPFRIVVDAVKQGYEIKASLDGARGEIRLLSGAKPVKVPSLTYAEQAALAVEGVLMAYAKLWFSSRVEYYGQRMALTPKAVKISRAKTRYGSCSSRGNLNFCWRVLLAPQFVADYIVVHELAHLAHLNHSKAFYAVVERALPDYREAQKWLKANAALLEWPV</sequence>
<dbReference type="Proteomes" id="UP000199208">
    <property type="component" value="Unassembled WGS sequence"/>
</dbReference>
<dbReference type="Gene3D" id="3.30.2010.10">
    <property type="entry name" value="Metalloproteases ('zincins'), catalytic domain"/>
    <property type="match status" value="1"/>
</dbReference>
<evidence type="ECO:0000313" key="3">
    <source>
        <dbReference type="Proteomes" id="UP000199208"/>
    </source>
</evidence>
<dbReference type="CDD" id="cd07344">
    <property type="entry name" value="M48_yhfN_like"/>
    <property type="match status" value="1"/>
</dbReference>
<gene>
    <name evidence="2" type="ORF">SAMN03080599_02368</name>
</gene>
<dbReference type="AlphaFoldDB" id="A0A1G5S4G8"/>
<dbReference type="InterPro" id="IPR002725">
    <property type="entry name" value="YgjP-like_metallopeptidase"/>
</dbReference>
<dbReference type="PANTHER" id="PTHR30399:SF1">
    <property type="entry name" value="UTP PYROPHOSPHATASE"/>
    <property type="match status" value="1"/>
</dbReference>
<evidence type="ECO:0000259" key="1">
    <source>
        <dbReference type="Pfam" id="PF01863"/>
    </source>
</evidence>
<protein>
    <recommendedName>
        <fullName evidence="1">YgjP-like metallopeptidase domain-containing protein</fullName>
    </recommendedName>
</protein>